<keyword evidence="4 7" id="KW-0133">Cell shape</keyword>
<sequence length="456" mass="52638">MKALLNYISIFFCILMLKGQDLKTNTEITSLLNDKVTLEKLHYPKSVVRFYSQNQSDYAWIMPSRAEQTWTAMLLLDCAYQLGLSSSDYHLQNLSFENLGVLKHPPENISPKDKAMQDILITDALISLINNLHFGKYNPFYTASQFDKGFINGFYSVEALSYARGQNDFIKAILQARPKIQAYTDFQNYLNKLYANNPENHTEEIKKILINMERLRWLNTENESYILVNIPSYTLEFYSKNKKFESKVIVGKPSTKSPVLVSDINYFTTAPDWKVPQSIFVKEMLPKIISDSKYLENHHYAVYNQFGGMVTITPSKLREIRRNPYKYSVRQSSGCDNALGSVVFRFPNSYGVYLHDTSQKQLFNKTERALSHGCIRVEKAQELASLLLKNDGAEDKIPALQTAMQKYDHKDFVLKQPVPINIAYLTCMIKDGKPVFYNDIYHLDADLENKFNLNKQ</sequence>
<evidence type="ECO:0000256" key="1">
    <source>
        <dbReference type="ARBA" id="ARBA00004752"/>
    </source>
</evidence>
<dbReference type="Proteomes" id="UP000199469">
    <property type="component" value="Unassembled WGS sequence"/>
</dbReference>
<dbReference type="PANTHER" id="PTHR41533">
    <property type="entry name" value="L,D-TRANSPEPTIDASE HI_1667-RELATED"/>
    <property type="match status" value="1"/>
</dbReference>
<dbReference type="Pfam" id="PF03734">
    <property type="entry name" value="YkuD"/>
    <property type="match status" value="1"/>
</dbReference>
<gene>
    <name evidence="9" type="ORF">SAMN05421841_1290</name>
</gene>
<dbReference type="PANTHER" id="PTHR41533:SF2">
    <property type="entry name" value="BLR7131 PROTEIN"/>
    <property type="match status" value="1"/>
</dbReference>
<dbReference type="InterPro" id="IPR038063">
    <property type="entry name" value="Transpep_catalytic_dom"/>
</dbReference>
<dbReference type="GO" id="GO:0016740">
    <property type="term" value="F:transferase activity"/>
    <property type="evidence" value="ECO:0007669"/>
    <property type="project" value="UniProtKB-KW"/>
</dbReference>
<keyword evidence="3" id="KW-0808">Transferase</keyword>
<dbReference type="CDD" id="cd16913">
    <property type="entry name" value="YkuD_like"/>
    <property type="match status" value="1"/>
</dbReference>
<name>A0A1I0PLH4_9FLAO</name>
<dbReference type="SUPFAM" id="SSF141523">
    <property type="entry name" value="L,D-transpeptidase catalytic domain-like"/>
    <property type="match status" value="1"/>
</dbReference>
<keyword evidence="6 7" id="KW-0961">Cell wall biogenesis/degradation</keyword>
<evidence type="ECO:0000259" key="8">
    <source>
        <dbReference type="PROSITE" id="PS52029"/>
    </source>
</evidence>
<evidence type="ECO:0000313" key="10">
    <source>
        <dbReference type="Proteomes" id="UP000199469"/>
    </source>
</evidence>
<dbReference type="InterPro" id="IPR045380">
    <property type="entry name" value="LD_TPept_scaffold_dom"/>
</dbReference>
<dbReference type="GO" id="GO:0071555">
    <property type="term" value="P:cell wall organization"/>
    <property type="evidence" value="ECO:0007669"/>
    <property type="project" value="UniProtKB-UniRule"/>
</dbReference>
<evidence type="ECO:0000256" key="7">
    <source>
        <dbReference type="PROSITE-ProRule" id="PRU01373"/>
    </source>
</evidence>
<dbReference type="GO" id="GO:0004180">
    <property type="term" value="F:carboxypeptidase activity"/>
    <property type="evidence" value="ECO:0007669"/>
    <property type="project" value="UniProtKB-ARBA"/>
</dbReference>
<comment type="similarity">
    <text evidence="2">Belongs to the YkuD family.</text>
</comment>
<proteinExistence type="inferred from homology"/>
<evidence type="ECO:0000256" key="5">
    <source>
        <dbReference type="ARBA" id="ARBA00022984"/>
    </source>
</evidence>
<evidence type="ECO:0000256" key="4">
    <source>
        <dbReference type="ARBA" id="ARBA00022960"/>
    </source>
</evidence>
<dbReference type="InterPro" id="IPR052905">
    <property type="entry name" value="LD-transpeptidase_YkuD-like"/>
</dbReference>
<protein>
    <submittedName>
        <fullName evidence="9">L,D-transpeptidase catalytic domain</fullName>
    </submittedName>
</protein>
<dbReference type="EMBL" id="FOIU01000001">
    <property type="protein sequence ID" value="SEW15246.1"/>
    <property type="molecule type" value="Genomic_DNA"/>
</dbReference>
<dbReference type="OrthoDB" id="9778545at2"/>
<dbReference type="PROSITE" id="PS52029">
    <property type="entry name" value="LD_TPASE"/>
    <property type="match status" value="1"/>
</dbReference>
<dbReference type="Gene3D" id="2.40.440.10">
    <property type="entry name" value="L,D-transpeptidase catalytic domain-like"/>
    <property type="match status" value="1"/>
</dbReference>
<accession>A0A1I0PLH4</accession>
<evidence type="ECO:0000256" key="6">
    <source>
        <dbReference type="ARBA" id="ARBA00023316"/>
    </source>
</evidence>
<organism evidence="9 10">
    <name type="scientific">Chryseobacterium wanjuense</name>
    <dbReference type="NCBI Taxonomy" id="356305"/>
    <lineage>
        <taxon>Bacteria</taxon>
        <taxon>Pseudomonadati</taxon>
        <taxon>Bacteroidota</taxon>
        <taxon>Flavobacteriia</taxon>
        <taxon>Flavobacteriales</taxon>
        <taxon>Weeksellaceae</taxon>
        <taxon>Chryseobacterium group</taxon>
        <taxon>Chryseobacterium</taxon>
    </lineage>
</organism>
<reference evidence="10" key="1">
    <citation type="submission" date="2016-10" db="EMBL/GenBank/DDBJ databases">
        <authorList>
            <person name="Varghese N."/>
            <person name="Submissions S."/>
        </authorList>
    </citation>
    <scope>NUCLEOTIDE SEQUENCE [LARGE SCALE GENOMIC DNA]</scope>
    <source>
        <strain evidence="10">DSM 17724</strain>
    </source>
</reference>
<evidence type="ECO:0000256" key="3">
    <source>
        <dbReference type="ARBA" id="ARBA00022679"/>
    </source>
</evidence>
<feature type="active site" description="Nucleophile" evidence="7">
    <location>
        <position position="374"/>
    </location>
</feature>
<dbReference type="STRING" id="356305.SAMN05421841_1290"/>
<dbReference type="GO" id="GO:0009252">
    <property type="term" value="P:peptidoglycan biosynthetic process"/>
    <property type="evidence" value="ECO:0007669"/>
    <property type="project" value="UniProtKB-UniPathway"/>
</dbReference>
<feature type="domain" description="L,D-TPase catalytic" evidence="8">
    <location>
        <begin position="224"/>
        <end position="400"/>
    </location>
</feature>
<dbReference type="Pfam" id="PF20142">
    <property type="entry name" value="Scaffold"/>
    <property type="match status" value="1"/>
</dbReference>
<keyword evidence="5 7" id="KW-0573">Peptidoglycan synthesis</keyword>
<keyword evidence="10" id="KW-1185">Reference proteome</keyword>
<feature type="active site" description="Proton donor/acceptor" evidence="7">
    <location>
        <position position="355"/>
    </location>
</feature>
<comment type="pathway">
    <text evidence="1 7">Cell wall biogenesis; peptidoglycan biosynthesis.</text>
</comment>
<dbReference type="RefSeq" id="WP_089791180.1">
    <property type="nucleotide sequence ID" value="NZ_FOIU01000001.1"/>
</dbReference>
<evidence type="ECO:0000256" key="2">
    <source>
        <dbReference type="ARBA" id="ARBA00005992"/>
    </source>
</evidence>
<dbReference type="UniPathway" id="UPA00219"/>
<dbReference type="InterPro" id="IPR005490">
    <property type="entry name" value="LD_TPept_cat_dom"/>
</dbReference>
<dbReference type="GO" id="GO:0008360">
    <property type="term" value="P:regulation of cell shape"/>
    <property type="evidence" value="ECO:0007669"/>
    <property type="project" value="UniProtKB-UniRule"/>
</dbReference>
<evidence type="ECO:0000313" key="9">
    <source>
        <dbReference type="EMBL" id="SEW15246.1"/>
    </source>
</evidence>
<dbReference type="AlphaFoldDB" id="A0A1I0PLH4"/>